<dbReference type="CDD" id="cd14086">
    <property type="entry name" value="STKc_CaMKII"/>
    <property type="match status" value="1"/>
</dbReference>
<dbReference type="EC" id="2.7.11.17" evidence="2"/>
<dbReference type="InterPro" id="IPR011009">
    <property type="entry name" value="Kinase-like_dom_sf"/>
</dbReference>
<evidence type="ECO:0000256" key="11">
    <source>
        <dbReference type="ARBA" id="ARBA00047430"/>
    </source>
</evidence>
<evidence type="ECO:0000259" key="14">
    <source>
        <dbReference type="PROSITE" id="PS50011"/>
    </source>
</evidence>
<dbReference type="InterPro" id="IPR013543">
    <property type="entry name" value="Ca/CaM-dep_prot_kinase-assoc"/>
</dbReference>
<dbReference type="SUPFAM" id="SSF54427">
    <property type="entry name" value="NTF2-like"/>
    <property type="match status" value="1"/>
</dbReference>
<dbReference type="PROSITE" id="PS50011">
    <property type="entry name" value="PROTEIN_KINASE_DOM"/>
    <property type="match status" value="1"/>
</dbReference>
<evidence type="ECO:0000313" key="15">
    <source>
        <dbReference type="Ensembl" id="ENSSRHP00000062854.1"/>
    </source>
</evidence>
<dbReference type="InterPro" id="IPR008271">
    <property type="entry name" value="Ser/Thr_kinase_AS"/>
</dbReference>
<name>A0A673KHS5_9TELE</name>
<dbReference type="GO" id="GO:0004683">
    <property type="term" value="F:calcium/calmodulin-dependent protein kinase activity"/>
    <property type="evidence" value="ECO:0007669"/>
    <property type="project" value="UniProtKB-EC"/>
</dbReference>
<keyword evidence="5" id="KW-0808">Transferase</keyword>
<comment type="catalytic activity">
    <reaction evidence="11">
        <text>L-seryl-[protein] + ATP = O-phospho-L-seryl-[protein] + ADP + H(+)</text>
        <dbReference type="Rhea" id="RHEA:17989"/>
        <dbReference type="Rhea" id="RHEA-COMP:9863"/>
        <dbReference type="Rhea" id="RHEA-COMP:11604"/>
        <dbReference type="ChEBI" id="CHEBI:15378"/>
        <dbReference type="ChEBI" id="CHEBI:29999"/>
        <dbReference type="ChEBI" id="CHEBI:30616"/>
        <dbReference type="ChEBI" id="CHEBI:83421"/>
        <dbReference type="ChEBI" id="CHEBI:456216"/>
        <dbReference type="EC" id="2.7.11.17"/>
    </reaction>
</comment>
<comment type="similarity">
    <text evidence="1">Belongs to the protein kinase superfamily. CAMK Ser/Thr protein kinase family. CaMK subfamily.</text>
</comment>
<dbReference type="Pfam" id="PF08332">
    <property type="entry name" value="CaMKII_AD"/>
    <property type="match status" value="1"/>
</dbReference>
<comment type="catalytic activity">
    <reaction evidence="10">
        <text>L-threonyl-[protein] + ATP = O-phospho-L-threonyl-[protein] + ADP + H(+)</text>
        <dbReference type="Rhea" id="RHEA:46608"/>
        <dbReference type="Rhea" id="RHEA-COMP:11060"/>
        <dbReference type="Rhea" id="RHEA-COMP:11605"/>
        <dbReference type="ChEBI" id="CHEBI:15378"/>
        <dbReference type="ChEBI" id="CHEBI:30013"/>
        <dbReference type="ChEBI" id="CHEBI:30616"/>
        <dbReference type="ChEBI" id="CHEBI:61977"/>
        <dbReference type="ChEBI" id="CHEBI:456216"/>
        <dbReference type="EC" id="2.7.11.17"/>
    </reaction>
</comment>
<sequence>MATIVTSTRFTDENQLYEELGKGAFSVVRRCVKKSTGQEYAAKIINTKKLSARDHQKLEREARICRLLKHPNIGEFDPHYVLFFLNDFYFYFRITVNQCINQILESVNHIHQHDIVHRDLKPENLLLASKMKGAAVKLADFGLAIEVQGDQQAWFGFAGTPGYLSPEVLRKDPYGKPVDIWACGVILYILLVGYPPFWDEDQHKLYQQIKAGAYDFPSPEWDTVTPEAKNLINQMLTINPAKRITSEQALKHPWVCQRSTVASMMHRQETVECLRKFNARRKLKGAILTTMLVSRNFSVGRQHTSPAAPTTSTAALAQEAVYVMLINFAFLFLSFHFLSLYHPSSFTRPITEQLIEAVNNGDFEAYTRICDPGLTSFEPEALGNLVEGMDFHKFYFEHLLSKNNKPVHTTILNPHVHLIGEDAACIAYIRLTQYIDSQGRPRSCQSEETRVWHRRDAKWLNVHFHCSGAPAAPLQ</sequence>
<evidence type="ECO:0000256" key="5">
    <source>
        <dbReference type="ARBA" id="ARBA00022679"/>
    </source>
</evidence>
<dbReference type="FunFam" id="1.10.510.10:FF:000001">
    <property type="entry name" value="Calcium/calmodulin-dependent protein kinase type II subunit delta"/>
    <property type="match status" value="1"/>
</dbReference>
<reference evidence="15" key="2">
    <citation type="submission" date="2025-09" db="UniProtKB">
        <authorList>
            <consortium name="Ensembl"/>
        </authorList>
    </citation>
    <scope>IDENTIFICATION</scope>
</reference>
<protein>
    <recommendedName>
        <fullName evidence="2">calcium/calmodulin-dependent protein kinase</fullName>
        <ecNumber evidence="2">2.7.11.17</ecNumber>
    </recommendedName>
</protein>
<dbReference type="FunFam" id="3.30.200.20:FF:000051">
    <property type="entry name" value="Peripheral plasma membrane protein CASK isoform B"/>
    <property type="match status" value="1"/>
</dbReference>
<organism evidence="15 16">
    <name type="scientific">Sinocyclocheilus rhinocerous</name>
    <dbReference type="NCBI Taxonomy" id="307959"/>
    <lineage>
        <taxon>Eukaryota</taxon>
        <taxon>Metazoa</taxon>
        <taxon>Chordata</taxon>
        <taxon>Craniata</taxon>
        <taxon>Vertebrata</taxon>
        <taxon>Euteleostomi</taxon>
        <taxon>Actinopterygii</taxon>
        <taxon>Neopterygii</taxon>
        <taxon>Teleostei</taxon>
        <taxon>Ostariophysi</taxon>
        <taxon>Cypriniformes</taxon>
        <taxon>Cyprinidae</taxon>
        <taxon>Cyprininae</taxon>
        <taxon>Sinocyclocheilus</taxon>
    </lineage>
</organism>
<dbReference type="GO" id="GO:0005524">
    <property type="term" value="F:ATP binding"/>
    <property type="evidence" value="ECO:0007669"/>
    <property type="project" value="UniProtKB-UniRule"/>
</dbReference>
<keyword evidence="9" id="KW-0112">Calmodulin-binding</keyword>
<dbReference type="InterPro" id="IPR017441">
    <property type="entry name" value="Protein_kinase_ATP_BS"/>
</dbReference>
<evidence type="ECO:0000256" key="9">
    <source>
        <dbReference type="ARBA" id="ARBA00022860"/>
    </source>
</evidence>
<dbReference type="SMART" id="SM00220">
    <property type="entry name" value="S_TKc"/>
    <property type="match status" value="1"/>
</dbReference>
<dbReference type="SUPFAM" id="SSF56112">
    <property type="entry name" value="Protein kinase-like (PK-like)"/>
    <property type="match status" value="1"/>
</dbReference>
<dbReference type="AlphaFoldDB" id="A0A673KHS5"/>
<evidence type="ECO:0000256" key="6">
    <source>
        <dbReference type="ARBA" id="ARBA00022741"/>
    </source>
</evidence>
<keyword evidence="7" id="KW-0418">Kinase</keyword>
<dbReference type="Ensembl" id="ENSSRHT00000064599.1">
    <property type="protein sequence ID" value="ENSSRHP00000062854.1"/>
    <property type="gene ID" value="ENSSRHG00000029153.1"/>
</dbReference>
<evidence type="ECO:0000256" key="10">
    <source>
        <dbReference type="ARBA" id="ARBA00047307"/>
    </source>
</evidence>
<dbReference type="PANTHER" id="PTHR24347">
    <property type="entry name" value="SERINE/THREONINE-PROTEIN KINASE"/>
    <property type="match status" value="1"/>
</dbReference>
<dbReference type="PROSITE" id="PS00108">
    <property type="entry name" value="PROTEIN_KINASE_ST"/>
    <property type="match status" value="1"/>
</dbReference>
<proteinExistence type="inferred from homology"/>
<feature type="domain" description="Protein kinase" evidence="14">
    <location>
        <begin position="14"/>
        <end position="255"/>
    </location>
</feature>
<keyword evidence="8 12" id="KW-0067">ATP-binding</keyword>
<gene>
    <name evidence="15" type="primary">LOC107749861</name>
</gene>
<keyword evidence="6 12" id="KW-0547">Nucleotide-binding</keyword>
<dbReference type="Pfam" id="PF00069">
    <property type="entry name" value="Pkinase"/>
    <property type="match status" value="1"/>
</dbReference>
<keyword evidence="16" id="KW-1185">Reference proteome</keyword>
<evidence type="ECO:0000256" key="3">
    <source>
        <dbReference type="ARBA" id="ARBA00022527"/>
    </source>
</evidence>
<keyword evidence="3 13" id="KW-0723">Serine/threonine-protein kinase</keyword>
<evidence type="ECO:0000256" key="12">
    <source>
        <dbReference type="PROSITE-ProRule" id="PRU10141"/>
    </source>
</evidence>
<dbReference type="InterPro" id="IPR032710">
    <property type="entry name" value="NTF2-like_dom_sf"/>
</dbReference>
<dbReference type="Gene3D" id="1.10.510.10">
    <property type="entry name" value="Transferase(Phosphotransferase) domain 1"/>
    <property type="match status" value="1"/>
</dbReference>
<dbReference type="Gene3D" id="3.30.200.20">
    <property type="entry name" value="Phosphorylase Kinase, domain 1"/>
    <property type="match status" value="1"/>
</dbReference>
<dbReference type="InterPro" id="IPR000719">
    <property type="entry name" value="Prot_kinase_dom"/>
</dbReference>
<evidence type="ECO:0000256" key="1">
    <source>
        <dbReference type="ARBA" id="ARBA00005354"/>
    </source>
</evidence>
<reference evidence="15" key="1">
    <citation type="submission" date="2025-08" db="UniProtKB">
        <authorList>
            <consortium name="Ensembl"/>
        </authorList>
    </citation>
    <scope>IDENTIFICATION</scope>
</reference>
<keyword evidence="4" id="KW-0597">Phosphoprotein</keyword>
<feature type="binding site" evidence="12">
    <location>
        <position position="43"/>
    </location>
    <ligand>
        <name>ATP</name>
        <dbReference type="ChEBI" id="CHEBI:30616"/>
    </ligand>
</feature>
<evidence type="ECO:0000256" key="13">
    <source>
        <dbReference type="RuleBase" id="RU000304"/>
    </source>
</evidence>
<dbReference type="FunFam" id="3.10.450.50:FF:000009">
    <property type="entry name" value="Calcium/calmodulin-dependent protein kinase type II"/>
    <property type="match status" value="1"/>
</dbReference>
<evidence type="ECO:0000256" key="4">
    <source>
        <dbReference type="ARBA" id="ARBA00022553"/>
    </source>
</evidence>
<evidence type="ECO:0000313" key="16">
    <source>
        <dbReference type="Proteomes" id="UP000472270"/>
    </source>
</evidence>
<accession>A0A673KHS5</accession>
<dbReference type="GO" id="GO:0005516">
    <property type="term" value="F:calmodulin binding"/>
    <property type="evidence" value="ECO:0007669"/>
    <property type="project" value="UniProtKB-KW"/>
</dbReference>
<dbReference type="PROSITE" id="PS00107">
    <property type="entry name" value="PROTEIN_KINASE_ATP"/>
    <property type="match status" value="1"/>
</dbReference>
<dbReference type="Proteomes" id="UP000472270">
    <property type="component" value="Unassembled WGS sequence"/>
</dbReference>
<dbReference type="Gene3D" id="3.10.450.50">
    <property type="match status" value="1"/>
</dbReference>
<evidence type="ECO:0000256" key="8">
    <source>
        <dbReference type="ARBA" id="ARBA00022840"/>
    </source>
</evidence>
<evidence type="ECO:0000256" key="2">
    <source>
        <dbReference type="ARBA" id="ARBA00012434"/>
    </source>
</evidence>
<evidence type="ECO:0000256" key="7">
    <source>
        <dbReference type="ARBA" id="ARBA00022777"/>
    </source>
</evidence>
<dbReference type="Gene3D" id="6.10.140.620">
    <property type="match status" value="1"/>
</dbReference>